<dbReference type="RefSeq" id="WP_020646312.1">
    <property type="nucleotide sequence ID" value="NZ_QHHU01000001.1"/>
</dbReference>
<comment type="caution">
    <text evidence="1">The sequence shown here is derived from an EMBL/GenBank/DDBJ whole genome shotgun (WGS) entry which is preliminary data.</text>
</comment>
<sequence length="71" mass="7563">MNTDASRYRVTVAGPVAEGVLATLRARFDLESVRPGDDGTELVVAGVDQAAQRALLTLLWDTGHVVRSVTP</sequence>
<dbReference type="AlphaFoldDB" id="A0A428X632"/>
<accession>A0A428X632</accession>
<organism evidence="1 2">
    <name type="scientific">Amycolatopsis balhimycina DSM 5908</name>
    <dbReference type="NCBI Taxonomy" id="1081091"/>
    <lineage>
        <taxon>Bacteria</taxon>
        <taxon>Bacillati</taxon>
        <taxon>Actinomycetota</taxon>
        <taxon>Actinomycetes</taxon>
        <taxon>Pseudonocardiales</taxon>
        <taxon>Pseudonocardiaceae</taxon>
        <taxon>Amycolatopsis</taxon>
    </lineage>
</organism>
<dbReference type="EMBL" id="QHHU01000001">
    <property type="protein sequence ID" value="RSM50749.1"/>
    <property type="molecule type" value="Genomic_DNA"/>
</dbReference>
<protein>
    <submittedName>
        <fullName evidence="1">Uncharacterized protein</fullName>
    </submittedName>
</protein>
<dbReference type="OrthoDB" id="4236262at2"/>
<evidence type="ECO:0000313" key="2">
    <source>
        <dbReference type="Proteomes" id="UP000286716"/>
    </source>
</evidence>
<name>A0A428X632_AMYBA</name>
<reference evidence="1 2" key="1">
    <citation type="submission" date="2018-05" db="EMBL/GenBank/DDBJ databases">
        <title>Evolution of GPA BGCs.</title>
        <authorList>
            <person name="Waglechner N."/>
            <person name="Wright G.D."/>
        </authorList>
    </citation>
    <scope>NUCLEOTIDE SEQUENCE [LARGE SCALE GENOMIC DNA]</scope>
    <source>
        <strain evidence="1 2">DSM 5908</strain>
    </source>
</reference>
<keyword evidence="2" id="KW-1185">Reference proteome</keyword>
<proteinExistence type="predicted"/>
<gene>
    <name evidence="1" type="ORF">DMA12_00920</name>
</gene>
<evidence type="ECO:0000313" key="1">
    <source>
        <dbReference type="EMBL" id="RSM50749.1"/>
    </source>
</evidence>
<dbReference type="Proteomes" id="UP000286716">
    <property type="component" value="Unassembled WGS sequence"/>
</dbReference>